<feature type="domain" description="Gfo/Idh/MocA-like oxidoreductase N-terminal" evidence="4">
    <location>
        <begin position="47"/>
        <end position="163"/>
    </location>
</feature>
<dbReference type="PANTHER" id="PTHR22604:SF105">
    <property type="entry name" value="TRANS-1,2-DIHYDROBENZENE-1,2-DIOL DEHYDROGENASE"/>
    <property type="match status" value="1"/>
</dbReference>
<feature type="compositionally biased region" description="Basic and acidic residues" evidence="3">
    <location>
        <begin position="24"/>
        <end position="46"/>
    </location>
</feature>
<evidence type="ECO:0000313" key="7">
    <source>
        <dbReference type="Proteomes" id="UP000325787"/>
    </source>
</evidence>
<dbReference type="Gene3D" id="3.40.50.720">
    <property type="entry name" value="NAD(P)-binding Rossmann-like Domain"/>
    <property type="match status" value="1"/>
</dbReference>
<evidence type="ECO:0000256" key="1">
    <source>
        <dbReference type="ARBA" id="ARBA00010928"/>
    </source>
</evidence>
<keyword evidence="7" id="KW-1185">Reference proteome</keyword>
<gene>
    <name evidence="6" type="ORF">EKG83_10580</name>
</gene>
<dbReference type="Proteomes" id="UP000325787">
    <property type="component" value="Chromosome"/>
</dbReference>
<dbReference type="KEGG" id="ssyi:EKG83_10580"/>
<evidence type="ECO:0000313" key="6">
    <source>
        <dbReference type="EMBL" id="QFZ17869.1"/>
    </source>
</evidence>
<dbReference type="InterPro" id="IPR050984">
    <property type="entry name" value="Gfo/Idh/MocA_domain"/>
</dbReference>
<dbReference type="Gene3D" id="3.30.360.10">
    <property type="entry name" value="Dihydrodipicolinate Reductase, domain 2"/>
    <property type="match status" value="1"/>
</dbReference>
<dbReference type="RefSeq" id="WP_084717046.1">
    <property type="nucleotide sequence ID" value="NZ_CP034550.1"/>
</dbReference>
<feature type="domain" description="GFO/IDH/MocA-like oxidoreductase" evidence="5">
    <location>
        <begin position="178"/>
        <end position="289"/>
    </location>
</feature>
<protein>
    <submittedName>
        <fullName evidence="6">Gfo/Idh/MocA family oxidoreductase</fullName>
    </submittedName>
</protein>
<evidence type="ECO:0000259" key="5">
    <source>
        <dbReference type="Pfam" id="PF22725"/>
    </source>
</evidence>
<dbReference type="SUPFAM" id="SSF51735">
    <property type="entry name" value="NAD(P)-binding Rossmann-fold domains"/>
    <property type="match status" value="1"/>
</dbReference>
<evidence type="ECO:0000259" key="4">
    <source>
        <dbReference type="Pfam" id="PF01408"/>
    </source>
</evidence>
<organism evidence="6 7">
    <name type="scientific">Saccharothrix syringae</name>
    <name type="common">Nocardiopsis syringae</name>
    <dbReference type="NCBI Taxonomy" id="103733"/>
    <lineage>
        <taxon>Bacteria</taxon>
        <taxon>Bacillati</taxon>
        <taxon>Actinomycetota</taxon>
        <taxon>Actinomycetes</taxon>
        <taxon>Pseudonocardiales</taxon>
        <taxon>Pseudonocardiaceae</taxon>
        <taxon>Saccharothrix</taxon>
    </lineage>
</organism>
<comment type="similarity">
    <text evidence="1">Belongs to the Gfo/Idh/MocA family.</text>
</comment>
<reference evidence="7" key="1">
    <citation type="journal article" date="2021" name="Curr. Microbiol.">
        <title>Complete genome of nocamycin-producing strain Saccharothrix syringae NRRL B-16468 reveals the biosynthetic potential for secondary metabolites.</title>
        <authorList>
            <person name="Mo X."/>
            <person name="Yang S."/>
        </authorList>
    </citation>
    <scope>NUCLEOTIDE SEQUENCE [LARGE SCALE GENOMIC DNA]</scope>
    <source>
        <strain evidence="7">ATCC 51364 / DSM 43886 / JCM 6844 / KCTC 9398 / NBRC 14523 / NRRL B-16468 / INA 2240</strain>
    </source>
</reference>
<dbReference type="AlphaFoldDB" id="A0A5Q0GV77"/>
<keyword evidence="2" id="KW-0560">Oxidoreductase</keyword>
<dbReference type="GO" id="GO:0000166">
    <property type="term" value="F:nucleotide binding"/>
    <property type="evidence" value="ECO:0007669"/>
    <property type="project" value="InterPro"/>
</dbReference>
<dbReference type="Pfam" id="PF22725">
    <property type="entry name" value="GFO_IDH_MocA_C3"/>
    <property type="match status" value="1"/>
</dbReference>
<dbReference type="SUPFAM" id="SSF55347">
    <property type="entry name" value="Glyceraldehyde-3-phosphate dehydrogenase-like, C-terminal domain"/>
    <property type="match status" value="1"/>
</dbReference>
<dbReference type="Pfam" id="PF01408">
    <property type="entry name" value="GFO_IDH_MocA"/>
    <property type="match status" value="1"/>
</dbReference>
<dbReference type="EMBL" id="CP034550">
    <property type="protein sequence ID" value="QFZ17869.1"/>
    <property type="molecule type" value="Genomic_DNA"/>
</dbReference>
<evidence type="ECO:0000256" key="2">
    <source>
        <dbReference type="ARBA" id="ARBA00023002"/>
    </source>
</evidence>
<proteinExistence type="inferred from homology"/>
<dbReference type="InterPro" id="IPR000683">
    <property type="entry name" value="Gfo/Idh/MocA-like_OxRdtase_N"/>
</dbReference>
<dbReference type="GO" id="GO:0016491">
    <property type="term" value="F:oxidoreductase activity"/>
    <property type="evidence" value="ECO:0007669"/>
    <property type="project" value="UniProtKB-KW"/>
</dbReference>
<feature type="region of interest" description="Disordered" evidence="3">
    <location>
        <begin position="1"/>
        <end position="47"/>
    </location>
</feature>
<dbReference type="OrthoDB" id="9815825at2"/>
<dbReference type="InterPro" id="IPR036291">
    <property type="entry name" value="NAD(P)-bd_dom_sf"/>
</dbReference>
<dbReference type="InterPro" id="IPR055170">
    <property type="entry name" value="GFO_IDH_MocA-like_dom"/>
</dbReference>
<dbReference type="PANTHER" id="PTHR22604">
    <property type="entry name" value="OXIDOREDUCTASES"/>
    <property type="match status" value="1"/>
</dbReference>
<evidence type="ECO:0000256" key="3">
    <source>
        <dbReference type="SAM" id="MobiDB-lite"/>
    </source>
</evidence>
<name>A0A5Q0GV77_SACSY</name>
<sequence>MRLETERAGSGRPETGHAGTGRPEIGRADTGRPETEPNGERRDTKPLRIGLIGATGIAERAVIGPSRAEPGVVPAAIAASDPERARAFARRHGVPRVHPDYAALVADPDLDAVYVSLHNSAHHRWAAAAARAGRHVLVEKPLCLTAAEAADLITAAEAGGVHVVEAVPAAGHPWQDSVRAMVADGRWGPLEAVTTTIRFAPPADGYRLRPELGGGIFRDAASYWLQAVQATVGLTGARGGGRRIRTAAGGVDVEFAARLDLPGGVRAELACAFDPQHAAEHEFRFAGARVRVRAFLRPVAGALPLNLAVRRADGTTEIRSFPPISYYDRQLRGFRDLVTAGARGAELSAAVERIGLMAAIHDDAEGGS</sequence>
<accession>A0A5Q0GV77</accession>